<dbReference type="InterPro" id="IPR037682">
    <property type="entry name" value="TonB_C"/>
</dbReference>
<keyword evidence="3" id="KW-1185">Reference proteome</keyword>
<evidence type="ECO:0000259" key="1">
    <source>
        <dbReference type="PROSITE" id="PS52015"/>
    </source>
</evidence>
<protein>
    <recommendedName>
        <fullName evidence="1">TonB C-terminal domain-containing protein</fullName>
    </recommendedName>
</protein>
<dbReference type="EMBL" id="BLBC01000005">
    <property type="protein sequence ID" value="GET45449.1"/>
    <property type="molecule type" value="Genomic_DNA"/>
</dbReference>
<organism evidence="2 3">
    <name type="scientific">Capnocytophaga felis</name>
    <dbReference type="NCBI Taxonomy" id="2267611"/>
    <lineage>
        <taxon>Bacteria</taxon>
        <taxon>Pseudomonadati</taxon>
        <taxon>Bacteroidota</taxon>
        <taxon>Flavobacteriia</taxon>
        <taxon>Flavobacteriales</taxon>
        <taxon>Flavobacteriaceae</taxon>
        <taxon>Capnocytophaga</taxon>
    </lineage>
</organism>
<reference evidence="3" key="1">
    <citation type="journal article" date="2020" name="Int. J. Syst. Evol. Microbiol.">
        <title>Capnocytophaga felis sp. nov. isolated from the feline oral cavity.</title>
        <authorList>
            <person name="Suzuki M."/>
            <person name="Umeda K."/>
            <person name="Kimura M."/>
            <person name="Imaoka K."/>
            <person name="Morikawa S."/>
            <person name="Maeda K."/>
        </authorList>
    </citation>
    <scope>NUCLEOTIDE SEQUENCE [LARGE SCALE GENOMIC DNA]</scope>
    <source>
        <strain evidence="3">KC07070</strain>
    </source>
</reference>
<dbReference type="AlphaFoldDB" id="A0A5M4B770"/>
<dbReference type="GO" id="GO:0055085">
    <property type="term" value="P:transmembrane transport"/>
    <property type="evidence" value="ECO:0007669"/>
    <property type="project" value="InterPro"/>
</dbReference>
<dbReference type="Proteomes" id="UP000398217">
    <property type="component" value="Unassembled WGS sequence"/>
</dbReference>
<proteinExistence type="predicted"/>
<dbReference type="InterPro" id="IPR051045">
    <property type="entry name" value="TonB-dependent_transducer"/>
</dbReference>
<sequence length="369" mass="42335">MPFSVCAFKATDNHLLIEKDSILPDDSSFVEKLEPDQYPKMSNCNDANGTIESFKKCFVSYINENVQNVENLEGRVYLVFKINVEGKVEKLRIQSNHNALAEEGERLLRQMPSFIPAQKAGNPIDFIYSIPLTFKKLKVLKEEKYIPDPDVQARWENCESMKDKNKSLGECIQSFMFKRIKLEGDETKTVYMSLKIDSDGNSAVEGIEGEDEALAREVFQKSREFPKFIPAQKNGKPVGSINLIPITFNKKEMHESFNFFPDVYPQLKSCSTQSFTLESFQKCLNEHVQRNFEYPELAAKYNIQGTVSVVFRVKEDKSIQILAALGDETYMLRDEAIRIIKKLSVKAPAMKNGKPTVWIFVYPINFKLR</sequence>
<dbReference type="PROSITE" id="PS52015">
    <property type="entry name" value="TONB_CTD"/>
    <property type="match status" value="1"/>
</dbReference>
<comment type="caution">
    <text evidence="2">The sequence shown here is derived from an EMBL/GenBank/DDBJ whole genome shotgun (WGS) entry which is preliminary data.</text>
</comment>
<evidence type="ECO:0000313" key="2">
    <source>
        <dbReference type="EMBL" id="GET45449.1"/>
    </source>
</evidence>
<dbReference type="Pfam" id="PF03544">
    <property type="entry name" value="TonB_C"/>
    <property type="match status" value="2"/>
</dbReference>
<dbReference type="SUPFAM" id="SSF74653">
    <property type="entry name" value="TolA/TonB C-terminal domain"/>
    <property type="match status" value="2"/>
</dbReference>
<dbReference type="GO" id="GO:0031992">
    <property type="term" value="F:energy transducer activity"/>
    <property type="evidence" value="ECO:0007669"/>
    <property type="project" value="TreeGrafter"/>
</dbReference>
<name>A0A5M4B770_9FLAO</name>
<dbReference type="PANTHER" id="PTHR33446:SF2">
    <property type="entry name" value="PROTEIN TONB"/>
    <property type="match status" value="1"/>
</dbReference>
<dbReference type="GO" id="GO:0098797">
    <property type="term" value="C:plasma membrane protein complex"/>
    <property type="evidence" value="ECO:0007669"/>
    <property type="project" value="TreeGrafter"/>
</dbReference>
<evidence type="ECO:0000313" key="3">
    <source>
        <dbReference type="Proteomes" id="UP000398217"/>
    </source>
</evidence>
<dbReference type="Gene3D" id="3.30.1150.10">
    <property type="match status" value="2"/>
</dbReference>
<accession>A0A5M4B770</accession>
<gene>
    <name evidence="2" type="ORF">RCZ01_07510</name>
</gene>
<dbReference type="PANTHER" id="PTHR33446">
    <property type="entry name" value="PROTEIN TONB-RELATED"/>
    <property type="match status" value="1"/>
</dbReference>
<feature type="domain" description="TonB C-terminal" evidence="1">
    <location>
        <begin position="279"/>
        <end position="369"/>
    </location>
</feature>